<organism evidence="4 5">
    <name type="scientific">Tilletiopsis washingtonensis</name>
    <dbReference type="NCBI Taxonomy" id="58919"/>
    <lineage>
        <taxon>Eukaryota</taxon>
        <taxon>Fungi</taxon>
        <taxon>Dikarya</taxon>
        <taxon>Basidiomycota</taxon>
        <taxon>Ustilaginomycotina</taxon>
        <taxon>Exobasidiomycetes</taxon>
        <taxon>Entylomatales</taxon>
        <taxon>Entylomatales incertae sedis</taxon>
        <taxon>Tilletiopsis</taxon>
    </lineage>
</organism>
<evidence type="ECO:0000256" key="2">
    <source>
        <dbReference type="SAM" id="MobiDB-lite"/>
    </source>
</evidence>
<feature type="region of interest" description="Disordered" evidence="2">
    <location>
        <begin position="1006"/>
        <end position="1026"/>
    </location>
</feature>
<evidence type="ECO:0000313" key="5">
    <source>
        <dbReference type="Proteomes" id="UP000245946"/>
    </source>
</evidence>
<feature type="compositionally biased region" description="Low complexity" evidence="2">
    <location>
        <begin position="349"/>
        <end position="363"/>
    </location>
</feature>
<dbReference type="SUPFAM" id="SSF47095">
    <property type="entry name" value="HMG-box"/>
    <property type="match status" value="1"/>
</dbReference>
<dbReference type="PROSITE" id="PS50118">
    <property type="entry name" value="HMG_BOX_2"/>
    <property type="match status" value="1"/>
</dbReference>
<feature type="compositionally biased region" description="Basic residues" evidence="2">
    <location>
        <begin position="44"/>
        <end position="56"/>
    </location>
</feature>
<evidence type="ECO:0000313" key="4">
    <source>
        <dbReference type="EMBL" id="PWN95068.1"/>
    </source>
</evidence>
<dbReference type="GeneID" id="37272003"/>
<gene>
    <name evidence="4" type="ORF">FA09DRAFT_341532</name>
</gene>
<keyword evidence="5" id="KW-1185">Reference proteome</keyword>
<dbReference type="OrthoDB" id="6247875at2759"/>
<sequence>MAPRRAPPQRQAALTADAGKSAPAEPVASSSLAAEQPVDAAPALRKRAPRPSRSKQSKAAAAAAAAPAPSAEPASSPKATTAPSSASRSPSQSPDSASISPALTGTSPCTSGPEYSIGAPSRVDSPSGLAAPSTSTSEAPSKASKDSSRRRVKSSEPSSVVPRPPNAWILYRSAKLRAGASSNEQEIGLPLAPMPGPSEAAAAPVESESATDESGQRRPGDLSKRLSAAWKAEPPDVRAHFYQLATQRRLEHEALYPDYKFTPRVTEKLAKSREVRAAAAAETRKRKEEELATRHKTTSVEGSAEPTSATQQEPDAARVATPPPAPAARASRAKSSSPKKKAKAKIAPRKAAAADAEASPDPASLERRSSYPSTPAEWAAPAPWVRDAPTAEPRGEASASQAAPVTLSRSGSKKKRLSVDLRGTGRRAGPYPPTSMRSPRSPAGATFETAMPSWSTTARSFEARRTVSGGAAEWRPLNAPPAGSSDEAAPSQARAAAHGSDSGLASPTPRRRARAATSAASSPHHRMHFDLGLGLPERQYRSAPSTLGAASWDLASSGLAQEPFQGWDERAEPSGNMTYSADDFDFDAAHAHAHAIGRSEELPMQIDPSLLEAEGSSSGLMSYGQTESASPELAEADPLGIFGGVGAPTYETSDGTLLNFQLPDSLDRQAAMMLLMGDHNESSDGRGGHAFMPGSSGELFALDGDHLRLAGRMQFDGVPSMHLNERQPRGPYATQPLSGGSMEGLQAPDMRAQHSGDAQRGYAGLADGRMSASQNTSGYGGAEKAGRVNVDSYDGQWRNSAASPTGLPGTASMATSNMAEPTLAPRAAQVSEFAPLVPRRPSLGANLRSYSYTSPAQASPPSLATQRWPTYSGVAPGREVQPSWQPSGAAAPVPQQQQPPPPSAPEPQHHYRHQHYSDHDQTSGYPEHDASGQGRDAFPLPNFSRPLSPQKPFGSDEPSHLDDTDMSWERAVSAVVHDAFPLSHPSDASALQDALDFGAMSVSRASNEHSSSFGGVSGMPAEPKLELNGTFSEGELLAHLEALRRRRAA</sequence>
<dbReference type="CDD" id="cd01389">
    <property type="entry name" value="HMG-box_ROX1-like"/>
    <property type="match status" value="1"/>
</dbReference>
<proteinExistence type="predicted"/>
<feature type="compositionally biased region" description="Low complexity" evidence="2">
    <location>
        <begin position="130"/>
        <end position="142"/>
    </location>
</feature>
<name>A0A316Z277_9BASI</name>
<dbReference type="InterPro" id="IPR009071">
    <property type="entry name" value="HMG_box_dom"/>
</dbReference>
<feature type="DNA-binding region" description="HMG box" evidence="1">
    <location>
        <begin position="161"/>
        <end position="260"/>
    </location>
</feature>
<feature type="region of interest" description="Disordered" evidence="2">
    <location>
        <begin position="1"/>
        <end position="167"/>
    </location>
</feature>
<keyword evidence="1" id="KW-0539">Nucleus</keyword>
<dbReference type="STRING" id="58919.A0A316Z277"/>
<feature type="compositionally biased region" description="Low complexity" evidence="2">
    <location>
        <begin position="327"/>
        <end position="336"/>
    </location>
</feature>
<dbReference type="Pfam" id="PF00505">
    <property type="entry name" value="HMG_box"/>
    <property type="match status" value="1"/>
</dbReference>
<dbReference type="GO" id="GO:0005634">
    <property type="term" value="C:nucleus"/>
    <property type="evidence" value="ECO:0007669"/>
    <property type="project" value="UniProtKB-UniRule"/>
</dbReference>
<feature type="compositionally biased region" description="Polar residues" evidence="2">
    <location>
        <begin position="299"/>
        <end position="313"/>
    </location>
</feature>
<feature type="region of interest" description="Disordered" evidence="2">
    <location>
        <begin position="179"/>
        <end position="226"/>
    </location>
</feature>
<feature type="compositionally biased region" description="Polar residues" evidence="2">
    <location>
        <begin position="851"/>
        <end position="869"/>
    </location>
</feature>
<feature type="compositionally biased region" description="Basic and acidic residues" evidence="2">
    <location>
        <begin position="214"/>
        <end position="224"/>
    </location>
</feature>
<keyword evidence="1" id="KW-0238">DNA-binding</keyword>
<protein>
    <recommendedName>
        <fullName evidence="3">HMG box domain-containing protein</fullName>
    </recommendedName>
</protein>
<evidence type="ECO:0000259" key="3">
    <source>
        <dbReference type="PROSITE" id="PS50118"/>
    </source>
</evidence>
<dbReference type="SMART" id="SM00398">
    <property type="entry name" value="HMG"/>
    <property type="match status" value="1"/>
</dbReference>
<feature type="compositionally biased region" description="Low complexity" evidence="2">
    <location>
        <begin position="1"/>
        <end position="13"/>
    </location>
</feature>
<dbReference type="Gene3D" id="1.10.30.10">
    <property type="entry name" value="High mobility group box domain"/>
    <property type="match status" value="1"/>
</dbReference>
<dbReference type="AlphaFoldDB" id="A0A316Z277"/>
<feature type="compositionally biased region" description="Low complexity" evidence="2">
    <location>
        <begin position="197"/>
        <end position="208"/>
    </location>
</feature>
<reference evidence="4 5" key="1">
    <citation type="journal article" date="2018" name="Mol. Biol. Evol.">
        <title>Broad Genomic Sampling Reveals a Smut Pathogenic Ancestry of the Fungal Clade Ustilaginomycotina.</title>
        <authorList>
            <person name="Kijpornyongpan T."/>
            <person name="Mondo S.J."/>
            <person name="Barry K."/>
            <person name="Sandor L."/>
            <person name="Lee J."/>
            <person name="Lipzen A."/>
            <person name="Pangilinan J."/>
            <person name="LaButti K."/>
            <person name="Hainaut M."/>
            <person name="Henrissat B."/>
            <person name="Grigoriev I.V."/>
            <person name="Spatafora J.W."/>
            <person name="Aime M.C."/>
        </authorList>
    </citation>
    <scope>NUCLEOTIDE SEQUENCE [LARGE SCALE GENOMIC DNA]</scope>
    <source>
        <strain evidence="4 5">MCA 4186</strain>
    </source>
</reference>
<dbReference type="GO" id="GO:0003677">
    <property type="term" value="F:DNA binding"/>
    <property type="evidence" value="ECO:0007669"/>
    <property type="project" value="UniProtKB-UniRule"/>
</dbReference>
<feature type="compositionally biased region" description="Basic and acidic residues" evidence="2">
    <location>
        <begin position="265"/>
        <end position="293"/>
    </location>
</feature>
<dbReference type="Proteomes" id="UP000245946">
    <property type="component" value="Unassembled WGS sequence"/>
</dbReference>
<dbReference type="InterPro" id="IPR036910">
    <property type="entry name" value="HMG_box_dom_sf"/>
</dbReference>
<evidence type="ECO:0000256" key="1">
    <source>
        <dbReference type="PROSITE-ProRule" id="PRU00267"/>
    </source>
</evidence>
<feature type="compositionally biased region" description="Low complexity" evidence="2">
    <location>
        <begin position="885"/>
        <end position="896"/>
    </location>
</feature>
<feature type="region of interest" description="Disordered" evidence="2">
    <location>
        <begin position="795"/>
        <end position="814"/>
    </location>
</feature>
<accession>A0A316Z277</accession>
<feature type="compositionally biased region" description="Basic residues" evidence="2">
    <location>
        <begin position="337"/>
        <end position="348"/>
    </location>
</feature>
<feature type="region of interest" description="Disordered" evidence="2">
    <location>
        <begin position="258"/>
        <end position="529"/>
    </location>
</feature>
<feature type="region of interest" description="Disordered" evidence="2">
    <location>
        <begin position="722"/>
        <end position="747"/>
    </location>
</feature>
<dbReference type="RefSeq" id="XP_025595347.1">
    <property type="nucleotide sequence ID" value="XM_025744459.1"/>
</dbReference>
<feature type="domain" description="HMG box" evidence="3">
    <location>
        <begin position="161"/>
        <end position="260"/>
    </location>
</feature>
<dbReference type="EMBL" id="KZ819307">
    <property type="protein sequence ID" value="PWN95068.1"/>
    <property type="molecule type" value="Genomic_DNA"/>
</dbReference>
<feature type="region of interest" description="Disordered" evidence="2">
    <location>
        <begin position="851"/>
        <end position="963"/>
    </location>
</feature>
<feature type="compositionally biased region" description="Basic and acidic residues" evidence="2">
    <location>
        <begin position="915"/>
        <end position="930"/>
    </location>
</feature>
<feature type="compositionally biased region" description="Low complexity" evidence="2">
    <location>
        <begin position="57"/>
        <end position="102"/>
    </location>
</feature>